<keyword evidence="4" id="KW-0378">Hydrolase</keyword>
<dbReference type="InterPro" id="IPR054579">
    <property type="entry name" value="GCE-like_dom"/>
</dbReference>
<dbReference type="EC" id="3.1.1.117" evidence="7"/>
<dbReference type="InterPro" id="IPR029058">
    <property type="entry name" value="AB_hydrolase_fold"/>
</dbReference>
<dbReference type="Proteomes" id="UP001303473">
    <property type="component" value="Unassembled WGS sequence"/>
</dbReference>
<evidence type="ECO:0000256" key="6">
    <source>
        <dbReference type="ARBA" id="ARBA00024511"/>
    </source>
</evidence>
<proteinExistence type="inferred from homology"/>
<dbReference type="EMBL" id="MU853854">
    <property type="protein sequence ID" value="KAK3937430.1"/>
    <property type="molecule type" value="Genomic_DNA"/>
</dbReference>
<evidence type="ECO:0000256" key="5">
    <source>
        <dbReference type="ARBA" id="ARBA00023185"/>
    </source>
</evidence>
<dbReference type="Pfam" id="PF22244">
    <property type="entry name" value="GCE_fung"/>
    <property type="match status" value="1"/>
</dbReference>
<keyword evidence="10" id="KW-1185">Reference proteome</keyword>
<protein>
    <recommendedName>
        <fullName evidence="7">(4-O-methyl)-D-glucuronate--lignin esterase</fullName>
        <ecNumber evidence="7">3.1.1.117</ecNumber>
    </recommendedName>
</protein>
<evidence type="ECO:0000256" key="3">
    <source>
        <dbReference type="ARBA" id="ARBA00022729"/>
    </source>
</evidence>
<comment type="caution">
    <text evidence="9">The sequence shown here is derived from an EMBL/GenBank/DDBJ whole genome shotgun (WGS) entry which is preliminary data.</text>
</comment>
<accession>A0AAN6S1W6</accession>
<keyword evidence="2" id="KW-0719">Serine esterase</keyword>
<gene>
    <name evidence="9" type="ORF">QBC46DRAFT_411121</name>
</gene>
<dbReference type="GO" id="GO:0046274">
    <property type="term" value="P:lignin catabolic process"/>
    <property type="evidence" value="ECO:0007669"/>
    <property type="project" value="UniProtKB-KW"/>
</dbReference>
<evidence type="ECO:0000259" key="8">
    <source>
        <dbReference type="Pfam" id="PF22244"/>
    </source>
</evidence>
<organism evidence="9 10">
    <name type="scientific">Diplogelasinospora grovesii</name>
    <dbReference type="NCBI Taxonomy" id="303347"/>
    <lineage>
        <taxon>Eukaryota</taxon>
        <taxon>Fungi</taxon>
        <taxon>Dikarya</taxon>
        <taxon>Ascomycota</taxon>
        <taxon>Pezizomycotina</taxon>
        <taxon>Sordariomycetes</taxon>
        <taxon>Sordariomycetidae</taxon>
        <taxon>Sordariales</taxon>
        <taxon>Diplogelasinosporaceae</taxon>
        <taxon>Diplogelasinospora</taxon>
    </lineage>
</organism>
<evidence type="ECO:0000256" key="7">
    <source>
        <dbReference type="ARBA" id="ARBA00026105"/>
    </source>
</evidence>
<evidence type="ECO:0000313" key="10">
    <source>
        <dbReference type="Proteomes" id="UP001303473"/>
    </source>
</evidence>
<keyword evidence="5" id="KW-0439">Lignin degradation</keyword>
<dbReference type="Gene3D" id="3.40.50.1820">
    <property type="entry name" value="alpha/beta hydrolase"/>
    <property type="match status" value="1"/>
</dbReference>
<dbReference type="GO" id="GO:0052689">
    <property type="term" value="F:carboxylic ester hydrolase activity"/>
    <property type="evidence" value="ECO:0007669"/>
    <property type="project" value="UniProtKB-KW"/>
</dbReference>
<evidence type="ECO:0000313" key="9">
    <source>
        <dbReference type="EMBL" id="KAK3937430.1"/>
    </source>
</evidence>
<comment type="catalytic activity">
    <reaction evidence="6">
        <text>a 4-O-methyl-alpha-D-glucuronosyl ester derivative + H2O = 4-O-methyl-alpha-D-glucuronate derivative + an alcohol + H(+)</text>
        <dbReference type="Rhea" id="RHEA:67452"/>
        <dbReference type="ChEBI" id="CHEBI:15377"/>
        <dbReference type="ChEBI" id="CHEBI:15378"/>
        <dbReference type="ChEBI" id="CHEBI:30879"/>
        <dbReference type="ChEBI" id="CHEBI:171667"/>
        <dbReference type="ChEBI" id="CHEBI:171668"/>
        <dbReference type="EC" id="3.1.1.117"/>
    </reaction>
    <physiologicalReaction direction="left-to-right" evidence="6">
        <dbReference type="Rhea" id="RHEA:67453"/>
    </physiologicalReaction>
</comment>
<evidence type="ECO:0000256" key="2">
    <source>
        <dbReference type="ARBA" id="ARBA00022487"/>
    </source>
</evidence>
<reference evidence="10" key="1">
    <citation type="journal article" date="2023" name="Mol. Phylogenet. Evol.">
        <title>Genome-scale phylogeny and comparative genomics of the fungal order Sordariales.</title>
        <authorList>
            <person name="Hensen N."/>
            <person name="Bonometti L."/>
            <person name="Westerberg I."/>
            <person name="Brannstrom I.O."/>
            <person name="Guillou S."/>
            <person name="Cros-Aarteil S."/>
            <person name="Calhoun S."/>
            <person name="Haridas S."/>
            <person name="Kuo A."/>
            <person name="Mondo S."/>
            <person name="Pangilinan J."/>
            <person name="Riley R."/>
            <person name="LaButti K."/>
            <person name="Andreopoulos B."/>
            <person name="Lipzen A."/>
            <person name="Chen C."/>
            <person name="Yan M."/>
            <person name="Daum C."/>
            <person name="Ng V."/>
            <person name="Clum A."/>
            <person name="Steindorff A."/>
            <person name="Ohm R.A."/>
            <person name="Martin F."/>
            <person name="Silar P."/>
            <person name="Natvig D.O."/>
            <person name="Lalanne C."/>
            <person name="Gautier V."/>
            <person name="Ament-Velasquez S.L."/>
            <person name="Kruys A."/>
            <person name="Hutchinson M.I."/>
            <person name="Powell A.J."/>
            <person name="Barry K."/>
            <person name="Miller A.N."/>
            <person name="Grigoriev I.V."/>
            <person name="Debuchy R."/>
            <person name="Gladieux P."/>
            <person name="Hiltunen Thoren M."/>
            <person name="Johannesson H."/>
        </authorList>
    </citation>
    <scope>NUCLEOTIDE SEQUENCE [LARGE SCALE GENOMIC DNA]</scope>
    <source>
        <strain evidence="10">CBS 340.73</strain>
    </source>
</reference>
<feature type="domain" description="4-O-methyl-glucuronoyl methylesterase-like" evidence="8">
    <location>
        <begin position="92"/>
        <end position="155"/>
    </location>
</feature>
<evidence type="ECO:0000256" key="4">
    <source>
        <dbReference type="ARBA" id="ARBA00022801"/>
    </source>
</evidence>
<sequence length="171" mass="19471">MSADGVLGFVEFVLGEKRIKQIEHFVFPNNSEIRLSDPALRLGFRTYSVSSANTFFYVIRWTRGPDRTGRYHCARCSEFYPSWNNIAADYTHNLSVAVSSADCDSANFNSYVNNVNQLPFDHHMLAALVSPRPLHIMENPDFEWLGKLSTYGCMDCYLISVVYFSACGRRS</sequence>
<comment type="similarity">
    <text evidence="1">Belongs to the carbohydrate esterase 15 (CE15) family.</text>
</comment>
<name>A0AAN6S1W6_9PEZI</name>
<dbReference type="AlphaFoldDB" id="A0AAN6S1W6"/>
<evidence type="ECO:0000256" key="1">
    <source>
        <dbReference type="ARBA" id="ARBA00010092"/>
    </source>
</evidence>
<keyword evidence="3" id="KW-0732">Signal</keyword>